<organism evidence="1 2">
    <name type="scientific">Medicago truncatula</name>
    <name type="common">Barrel medic</name>
    <name type="synonym">Medicago tribuloides</name>
    <dbReference type="NCBI Taxonomy" id="3880"/>
    <lineage>
        <taxon>Eukaryota</taxon>
        <taxon>Viridiplantae</taxon>
        <taxon>Streptophyta</taxon>
        <taxon>Embryophyta</taxon>
        <taxon>Tracheophyta</taxon>
        <taxon>Spermatophyta</taxon>
        <taxon>Magnoliopsida</taxon>
        <taxon>eudicotyledons</taxon>
        <taxon>Gunneridae</taxon>
        <taxon>Pentapetalae</taxon>
        <taxon>rosids</taxon>
        <taxon>fabids</taxon>
        <taxon>Fabales</taxon>
        <taxon>Fabaceae</taxon>
        <taxon>Papilionoideae</taxon>
        <taxon>50 kb inversion clade</taxon>
        <taxon>NPAAA clade</taxon>
        <taxon>Hologalegina</taxon>
        <taxon>IRL clade</taxon>
        <taxon>Trifolieae</taxon>
        <taxon>Medicago</taxon>
    </lineage>
</organism>
<accession>A0A396JYL3</accession>
<dbReference type="AlphaFoldDB" id="A0A396JYL3"/>
<gene>
    <name evidence="1" type="ORF">MtrunA17_Chr1g0197541</name>
</gene>
<proteinExistence type="predicted"/>
<evidence type="ECO:0000313" key="1">
    <source>
        <dbReference type="EMBL" id="RHN81303.1"/>
    </source>
</evidence>
<evidence type="ECO:0000313" key="2">
    <source>
        <dbReference type="Proteomes" id="UP000265566"/>
    </source>
</evidence>
<dbReference type="Proteomes" id="UP000265566">
    <property type="component" value="Chromosome 1"/>
</dbReference>
<dbReference type="Gramene" id="rna5321">
    <property type="protein sequence ID" value="RHN81303.1"/>
    <property type="gene ID" value="gene5321"/>
</dbReference>
<reference evidence="2" key="1">
    <citation type="journal article" date="2018" name="Nat. Plants">
        <title>Whole-genome landscape of Medicago truncatula symbiotic genes.</title>
        <authorList>
            <person name="Pecrix Y."/>
            <person name="Staton S.E."/>
            <person name="Sallet E."/>
            <person name="Lelandais-Briere C."/>
            <person name="Moreau S."/>
            <person name="Carrere S."/>
            <person name="Blein T."/>
            <person name="Jardinaud M.F."/>
            <person name="Latrasse D."/>
            <person name="Zouine M."/>
            <person name="Zahm M."/>
            <person name="Kreplak J."/>
            <person name="Mayjonade B."/>
            <person name="Satge C."/>
            <person name="Perez M."/>
            <person name="Cauet S."/>
            <person name="Marande W."/>
            <person name="Chantry-Darmon C."/>
            <person name="Lopez-Roques C."/>
            <person name="Bouchez O."/>
            <person name="Berard A."/>
            <person name="Debelle F."/>
            <person name="Munos S."/>
            <person name="Bendahmane A."/>
            <person name="Berges H."/>
            <person name="Niebel A."/>
            <person name="Buitink J."/>
            <person name="Frugier F."/>
            <person name="Benhamed M."/>
            <person name="Crespi M."/>
            <person name="Gouzy J."/>
            <person name="Gamas P."/>
        </authorList>
    </citation>
    <scope>NUCLEOTIDE SEQUENCE [LARGE SCALE GENOMIC DNA]</scope>
    <source>
        <strain evidence="2">cv. Jemalong A17</strain>
    </source>
</reference>
<protein>
    <submittedName>
        <fullName evidence="1">Uncharacterized protein</fullName>
    </submittedName>
</protein>
<dbReference type="EMBL" id="PSQE01000001">
    <property type="protein sequence ID" value="RHN81303.1"/>
    <property type="molecule type" value="Genomic_DNA"/>
</dbReference>
<comment type="caution">
    <text evidence="1">The sequence shown here is derived from an EMBL/GenBank/DDBJ whole genome shotgun (WGS) entry which is preliminary data.</text>
</comment>
<sequence>MQAIAITLVTMCLRSMININMNNAHQTISFVPLNSHQPFDLTQNPSAHTIRPVWAEYYIFVPPLGERTKNPLALSNSSEITIIPSIHFSSTRQ</sequence>
<name>A0A396JYL3_MEDTR</name>